<evidence type="ECO:0000256" key="5">
    <source>
        <dbReference type="ARBA" id="ARBA00023163"/>
    </source>
</evidence>
<dbReference type="SMART" id="SM00448">
    <property type="entry name" value="REC"/>
    <property type="match status" value="1"/>
</dbReference>
<evidence type="ECO:0000256" key="3">
    <source>
        <dbReference type="ARBA" id="ARBA00023015"/>
    </source>
</evidence>
<proteinExistence type="predicted"/>
<dbReference type="GO" id="GO:0003677">
    <property type="term" value="F:DNA binding"/>
    <property type="evidence" value="ECO:0007669"/>
    <property type="project" value="UniProtKB-KW"/>
</dbReference>
<dbReference type="GO" id="GO:0000160">
    <property type="term" value="P:phosphorelay signal transduction system"/>
    <property type="evidence" value="ECO:0007669"/>
    <property type="project" value="InterPro"/>
</dbReference>
<dbReference type="CDD" id="cd00009">
    <property type="entry name" value="AAA"/>
    <property type="match status" value="1"/>
</dbReference>
<keyword evidence="3" id="KW-0805">Transcription regulation</keyword>
<dbReference type="Pfam" id="PF00158">
    <property type="entry name" value="Sigma54_activat"/>
    <property type="match status" value="1"/>
</dbReference>
<dbReference type="InterPro" id="IPR025943">
    <property type="entry name" value="Sigma_54_int_dom_ATP-bd_2"/>
</dbReference>
<dbReference type="InterPro" id="IPR058031">
    <property type="entry name" value="AAA_lid_NorR"/>
</dbReference>
<gene>
    <name evidence="9" type="ORF">SAMN06265348_102263</name>
</gene>
<accession>A0A521BFU7</accession>
<dbReference type="InterPro" id="IPR003593">
    <property type="entry name" value="AAA+_ATPase"/>
</dbReference>
<keyword evidence="10" id="KW-1185">Reference proteome</keyword>
<dbReference type="InterPro" id="IPR009057">
    <property type="entry name" value="Homeodomain-like_sf"/>
</dbReference>
<dbReference type="PANTHER" id="PTHR32071">
    <property type="entry name" value="TRANSCRIPTIONAL REGULATORY PROTEIN"/>
    <property type="match status" value="1"/>
</dbReference>
<dbReference type="OrthoDB" id="9767722at2"/>
<dbReference type="InterPro" id="IPR025944">
    <property type="entry name" value="Sigma_54_int_dom_CS"/>
</dbReference>
<dbReference type="PROSITE" id="PS50045">
    <property type="entry name" value="SIGMA54_INTERACT_4"/>
    <property type="match status" value="1"/>
</dbReference>
<dbReference type="InterPro" id="IPR025662">
    <property type="entry name" value="Sigma_54_int_dom_ATP-bd_1"/>
</dbReference>
<dbReference type="SUPFAM" id="SSF52540">
    <property type="entry name" value="P-loop containing nucleoside triphosphate hydrolases"/>
    <property type="match status" value="1"/>
</dbReference>
<dbReference type="FunFam" id="3.40.50.300:FF:000006">
    <property type="entry name" value="DNA-binding transcriptional regulator NtrC"/>
    <property type="match status" value="1"/>
</dbReference>
<keyword evidence="1" id="KW-0547">Nucleotide-binding</keyword>
<dbReference type="GO" id="GO:0006355">
    <property type="term" value="P:regulation of DNA-templated transcription"/>
    <property type="evidence" value="ECO:0007669"/>
    <property type="project" value="InterPro"/>
</dbReference>
<dbReference type="EMBL" id="FXTN01000002">
    <property type="protein sequence ID" value="SMO45811.1"/>
    <property type="molecule type" value="Genomic_DNA"/>
</dbReference>
<dbReference type="PROSITE" id="PS00676">
    <property type="entry name" value="SIGMA54_INTERACT_2"/>
    <property type="match status" value="1"/>
</dbReference>
<dbReference type="Gene3D" id="3.40.50.300">
    <property type="entry name" value="P-loop containing nucleotide triphosphate hydrolases"/>
    <property type="match status" value="1"/>
</dbReference>
<evidence type="ECO:0000313" key="10">
    <source>
        <dbReference type="Proteomes" id="UP000320300"/>
    </source>
</evidence>
<dbReference type="PROSITE" id="PS00688">
    <property type="entry name" value="SIGMA54_INTERACT_3"/>
    <property type="match status" value="1"/>
</dbReference>
<keyword evidence="4" id="KW-0238">DNA-binding</keyword>
<protein>
    <submittedName>
        <fullName evidence="9">Response regulator receiver domain-containing protein</fullName>
    </submittedName>
</protein>
<keyword evidence="6" id="KW-0597">Phosphoprotein</keyword>
<evidence type="ECO:0000256" key="6">
    <source>
        <dbReference type="PROSITE-ProRule" id="PRU00169"/>
    </source>
</evidence>
<feature type="domain" description="Sigma-54 factor interaction" evidence="7">
    <location>
        <begin position="339"/>
        <end position="568"/>
    </location>
</feature>
<feature type="domain" description="Response regulatory" evidence="8">
    <location>
        <begin position="4"/>
        <end position="118"/>
    </location>
</feature>
<keyword evidence="2" id="KW-0067">ATP-binding</keyword>
<reference evidence="9 10" key="1">
    <citation type="submission" date="2017-05" db="EMBL/GenBank/DDBJ databases">
        <authorList>
            <person name="Varghese N."/>
            <person name="Submissions S."/>
        </authorList>
    </citation>
    <scope>NUCLEOTIDE SEQUENCE [LARGE SCALE GENOMIC DNA]</scope>
    <source>
        <strain evidence="9 10">DSM 19036</strain>
    </source>
</reference>
<evidence type="ECO:0000256" key="1">
    <source>
        <dbReference type="ARBA" id="ARBA00022741"/>
    </source>
</evidence>
<dbReference type="SUPFAM" id="SSF52172">
    <property type="entry name" value="CheY-like"/>
    <property type="match status" value="1"/>
</dbReference>
<dbReference type="Pfam" id="PF25601">
    <property type="entry name" value="AAA_lid_14"/>
    <property type="match status" value="1"/>
</dbReference>
<dbReference type="InterPro" id="IPR027417">
    <property type="entry name" value="P-loop_NTPase"/>
</dbReference>
<evidence type="ECO:0000256" key="4">
    <source>
        <dbReference type="ARBA" id="ARBA00023125"/>
    </source>
</evidence>
<dbReference type="AlphaFoldDB" id="A0A521BFU7"/>
<keyword evidence="5" id="KW-0804">Transcription</keyword>
<dbReference type="InterPro" id="IPR001789">
    <property type="entry name" value="Sig_transdc_resp-reg_receiver"/>
</dbReference>
<dbReference type="PANTHER" id="PTHR32071:SF57">
    <property type="entry name" value="C4-DICARBOXYLATE TRANSPORT TRANSCRIPTIONAL REGULATORY PROTEIN DCTD"/>
    <property type="match status" value="1"/>
</dbReference>
<dbReference type="SMART" id="SM00382">
    <property type="entry name" value="AAA"/>
    <property type="match status" value="1"/>
</dbReference>
<name>A0A521BFU7_9SPHI</name>
<dbReference type="Gene3D" id="3.40.50.2300">
    <property type="match status" value="1"/>
</dbReference>
<dbReference type="PROSITE" id="PS50110">
    <property type="entry name" value="RESPONSE_REGULATORY"/>
    <property type="match status" value="1"/>
</dbReference>
<dbReference type="Pfam" id="PF00072">
    <property type="entry name" value="Response_reg"/>
    <property type="match status" value="1"/>
</dbReference>
<dbReference type="Proteomes" id="UP000320300">
    <property type="component" value="Unassembled WGS sequence"/>
</dbReference>
<evidence type="ECO:0000256" key="2">
    <source>
        <dbReference type="ARBA" id="ARBA00022840"/>
    </source>
</evidence>
<dbReference type="PROSITE" id="PS00675">
    <property type="entry name" value="SIGMA54_INTERACT_1"/>
    <property type="match status" value="1"/>
</dbReference>
<dbReference type="InterPro" id="IPR011006">
    <property type="entry name" value="CheY-like_superfamily"/>
</dbReference>
<dbReference type="InterPro" id="IPR002078">
    <property type="entry name" value="Sigma_54_int"/>
</dbReference>
<dbReference type="CDD" id="cd17534">
    <property type="entry name" value="REC_DC-like"/>
    <property type="match status" value="1"/>
</dbReference>
<evidence type="ECO:0000259" key="8">
    <source>
        <dbReference type="PROSITE" id="PS50110"/>
    </source>
</evidence>
<feature type="modified residue" description="4-aspartylphosphate" evidence="6">
    <location>
        <position position="54"/>
    </location>
</feature>
<dbReference type="SUPFAM" id="SSF46689">
    <property type="entry name" value="Homeodomain-like"/>
    <property type="match status" value="1"/>
</dbReference>
<dbReference type="Gene3D" id="1.10.10.60">
    <property type="entry name" value="Homeodomain-like"/>
    <property type="match status" value="1"/>
</dbReference>
<dbReference type="GO" id="GO:0005524">
    <property type="term" value="F:ATP binding"/>
    <property type="evidence" value="ECO:0007669"/>
    <property type="project" value="UniProtKB-KW"/>
</dbReference>
<dbReference type="Gene3D" id="1.10.8.60">
    <property type="match status" value="1"/>
</dbReference>
<evidence type="ECO:0000259" key="7">
    <source>
        <dbReference type="PROSITE" id="PS50045"/>
    </source>
</evidence>
<organism evidence="9 10">
    <name type="scientific">Pedobacter westerhofensis</name>
    <dbReference type="NCBI Taxonomy" id="425512"/>
    <lineage>
        <taxon>Bacteria</taxon>
        <taxon>Pseudomonadati</taxon>
        <taxon>Bacteroidota</taxon>
        <taxon>Sphingobacteriia</taxon>
        <taxon>Sphingobacteriales</taxon>
        <taxon>Sphingobacteriaceae</taxon>
        <taxon>Pedobacter</taxon>
    </lineage>
</organism>
<dbReference type="RefSeq" id="WP_142526941.1">
    <property type="nucleotide sequence ID" value="NZ_CBCSJO010000003.1"/>
</dbReference>
<evidence type="ECO:0000313" key="9">
    <source>
        <dbReference type="EMBL" id="SMO45811.1"/>
    </source>
</evidence>
<sequence>MKEKILIVEDEFIVANDLRIMLEKAGYFVCGIAPSVIKALELINAKKPDWVLLDIFLQGDKTGIELAVQLRQMNLPFIYISANTNQATLEAAKATLPYGFMVKPFREKDLMVMLDIARYRHEQHQKYQHYEQPAPTIQIADILHKKEPLSNRLKATAAALDTVIPFDFLWISRARQKAGSRDIGLLKTARSDYRIFNIGELLETMCISKRDFKAWSTTAILNHTAPVIAGYAFKKLKMDNILINCLSDHFHFGSLLVKEAEREGEIFQFVFFNVSPDLYNSVHVDITDQYTKDFVLMLDMIAAEKELRTEKTTPVPVITETAARGFERSRESLPEFSGVIGNSKLLHGVFKKVALVAPDDTSVLILGESGTGKERIAHAIHKLSPRKSRAMVTVNCAALPLSLIESELFGHEKGAFTGAHEKRIGKFEQADGGSIFLDEIGELPLEAQAKLLRVLQEKEIERVGGNYTKKINVRIITATNRNLEKEVADGKFRLDLYYRLNVFPVELPPLRQRKEDIPVLVQHFIHKFSKGSPAPVTGISAAAMNELMEYNWPGNIRELEHLIERATVMTEGDTITTIELPAPHRLQESGEKEHSGIKTLEEIEREHILNILKICKGKIFGAGGAAELLNIPSTTLNSKIKKLGIRYEFEK</sequence>